<dbReference type="RefSeq" id="WP_341629235.1">
    <property type="nucleotide sequence ID" value="NZ_JBAKBA010000062.1"/>
</dbReference>
<dbReference type="PANTHER" id="PTHR43085">
    <property type="entry name" value="HEXOKINASE FAMILY MEMBER"/>
    <property type="match status" value="1"/>
</dbReference>
<dbReference type="CDD" id="cd01166">
    <property type="entry name" value="KdgK"/>
    <property type="match status" value="1"/>
</dbReference>
<gene>
    <name evidence="5" type="ORF">V6255_17120</name>
</gene>
<dbReference type="EMBL" id="JBAKBA010000062">
    <property type="protein sequence ID" value="MEL0660856.1"/>
    <property type="molecule type" value="Genomic_DNA"/>
</dbReference>
<reference evidence="5 6" key="1">
    <citation type="submission" date="2024-02" db="EMBL/GenBank/DDBJ databases">
        <title>Bacteria isolated from the canopy kelp, Nereocystis luetkeana.</title>
        <authorList>
            <person name="Pfister C.A."/>
            <person name="Younker I.T."/>
            <person name="Light S.H."/>
        </authorList>
    </citation>
    <scope>NUCLEOTIDE SEQUENCE [LARGE SCALE GENOMIC DNA]</scope>
    <source>
        <strain evidence="5 6">TI.2.07</strain>
    </source>
</reference>
<accession>A0ABU9HG27</accession>
<name>A0ABU9HG27_9GAMM</name>
<dbReference type="InterPro" id="IPR002173">
    <property type="entry name" value="Carboh/pur_kinase_PfkB_CS"/>
</dbReference>
<evidence type="ECO:0000256" key="2">
    <source>
        <dbReference type="ARBA" id="ARBA00022679"/>
    </source>
</evidence>
<evidence type="ECO:0000313" key="5">
    <source>
        <dbReference type="EMBL" id="MEL0660856.1"/>
    </source>
</evidence>
<dbReference type="GO" id="GO:0016301">
    <property type="term" value="F:kinase activity"/>
    <property type="evidence" value="ECO:0007669"/>
    <property type="project" value="UniProtKB-KW"/>
</dbReference>
<dbReference type="Proteomes" id="UP001366060">
    <property type="component" value="Unassembled WGS sequence"/>
</dbReference>
<feature type="domain" description="Carbohydrate kinase PfkB" evidence="4">
    <location>
        <begin position="5"/>
        <end position="302"/>
    </location>
</feature>
<keyword evidence="3 5" id="KW-0418">Kinase</keyword>
<comment type="caution">
    <text evidence="5">The sequence shown here is derived from an EMBL/GenBank/DDBJ whole genome shotgun (WGS) entry which is preliminary data.</text>
</comment>
<evidence type="ECO:0000256" key="1">
    <source>
        <dbReference type="ARBA" id="ARBA00010688"/>
    </source>
</evidence>
<dbReference type="Gene3D" id="3.40.1190.20">
    <property type="match status" value="1"/>
</dbReference>
<dbReference type="PROSITE" id="PS00584">
    <property type="entry name" value="PFKB_KINASES_2"/>
    <property type="match status" value="1"/>
</dbReference>
<keyword evidence="6" id="KW-1185">Reference proteome</keyword>
<proteinExistence type="inferred from homology"/>
<organism evidence="5 6">
    <name type="scientific">Psychromonas arctica</name>
    <dbReference type="NCBI Taxonomy" id="168275"/>
    <lineage>
        <taxon>Bacteria</taxon>
        <taxon>Pseudomonadati</taxon>
        <taxon>Pseudomonadota</taxon>
        <taxon>Gammaproteobacteria</taxon>
        <taxon>Alteromonadales</taxon>
        <taxon>Psychromonadaceae</taxon>
        <taxon>Psychromonas</taxon>
    </lineage>
</organism>
<protein>
    <submittedName>
        <fullName evidence="5">Sugar kinase</fullName>
    </submittedName>
</protein>
<keyword evidence="2" id="KW-0808">Transferase</keyword>
<dbReference type="InterPro" id="IPR011611">
    <property type="entry name" value="PfkB_dom"/>
</dbReference>
<dbReference type="PANTHER" id="PTHR43085:SF15">
    <property type="entry name" value="2-DEHYDRO-3-DEOXYGLUCONOKINASE"/>
    <property type="match status" value="1"/>
</dbReference>
<evidence type="ECO:0000256" key="3">
    <source>
        <dbReference type="ARBA" id="ARBA00022777"/>
    </source>
</evidence>
<comment type="similarity">
    <text evidence="1">Belongs to the carbohydrate kinase PfkB family.</text>
</comment>
<evidence type="ECO:0000313" key="6">
    <source>
        <dbReference type="Proteomes" id="UP001366060"/>
    </source>
</evidence>
<sequence length="311" mass="34024">MANLNIALIGECMIELQEVNGVLRRSFGGDTLNTAIYLSRLTSGKDVNVSYVTALGQDKISQEMIDAWNAEDIDAQFVQRSETRQPGLYMVETDSTGERSFLYWRDAAAAKFWLETASDELIESLLKQDVIYLSGISLAILPPSSREKLYDLLARYKAAGGKVYFDNNYRPKLWNSAEEAAEGFKRILSVTHTGLLTFDDEQALFGDTTVEQCIERTRALGVQEIVIKQGGGECLIITADDSISVAAQKVAPENVIDTTAAGDSFAAGYLSKRTLGESSVAAAEKAHQVASTVIQHKGAIIDMQYIAPFVD</sequence>
<dbReference type="Pfam" id="PF00294">
    <property type="entry name" value="PfkB"/>
    <property type="match status" value="1"/>
</dbReference>
<dbReference type="InterPro" id="IPR050306">
    <property type="entry name" value="PfkB_Carbo_kinase"/>
</dbReference>
<dbReference type="InterPro" id="IPR029056">
    <property type="entry name" value="Ribokinase-like"/>
</dbReference>
<evidence type="ECO:0000259" key="4">
    <source>
        <dbReference type="Pfam" id="PF00294"/>
    </source>
</evidence>
<dbReference type="SUPFAM" id="SSF53613">
    <property type="entry name" value="Ribokinase-like"/>
    <property type="match status" value="1"/>
</dbReference>